<gene>
    <name evidence="2" type="ORF">KUV50_09910</name>
</gene>
<evidence type="ECO:0000313" key="2">
    <source>
        <dbReference type="EMBL" id="MBY5958447.1"/>
    </source>
</evidence>
<dbReference type="InterPro" id="IPR013766">
    <property type="entry name" value="Thioredoxin_domain"/>
</dbReference>
<dbReference type="InterPro" id="IPR036249">
    <property type="entry name" value="Thioredoxin-like_sf"/>
</dbReference>
<dbReference type="InterPro" id="IPR000866">
    <property type="entry name" value="AhpC/TSA"/>
</dbReference>
<keyword evidence="3" id="KW-1185">Reference proteome</keyword>
<reference evidence="2" key="1">
    <citation type="submission" date="2021-06" db="EMBL/GenBank/DDBJ databases">
        <title>44 bacteria genomes isolated from Dapeng, Shenzhen.</title>
        <authorList>
            <person name="Zheng W."/>
            <person name="Yu S."/>
            <person name="Huang Y."/>
        </authorList>
    </citation>
    <scope>NUCLEOTIDE SEQUENCE</scope>
    <source>
        <strain evidence="2">DP5N28-2</strain>
    </source>
</reference>
<dbReference type="PANTHER" id="PTHR42852">
    <property type="entry name" value="THIOL:DISULFIDE INTERCHANGE PROTEIN DSBE"/>
    <property type="match status" value="1"/>
</dbReference>
<dbReference type="InterPro" id="IPR050553">
    <property type="entry name" value="Thioredoxin_ResA/DsbE_sf"/>
</dbReference>
<dbReference type="GO" id="GO:0016209">
    <property type="term" value="F:antioxidant activity"/>
    <property type="evidence" value="ECO:0007669"/>
    <property type="project" value="InterPro"/>
</dbReference>
<dbReference type="PROSITE" id="PS51352">
    <property type="entry name" value="THIOREDOXIN_2"/>
    <property type="match status" value="1"/>
</dbReference>
<proteinExistence type="predicted"/>
<organism evidence="2 3">
    <name type="scientific">Membranihabitans marinus</name>
    <dbReference type="NCBI Taxonomy" id="1227546"/>
    <lineage>
        <taxon>Bacteria</taxon>
        <taxon>Pseudomonadati</taxon>
        <taxon>Bacteroidota</taxon>
        <taxon>Saprospiria</taxon>
        <taxon>Saprospirales</taxon>
        <taxon>Saprospiraceae</taxon>
        <taxon>Membranihabitans</taxon>
    </lineage>
</organism>
<dbReference type="AlphaFoldDB" id="A0A953HMN8"/>
<dbReference type="Proteomes" id="UP000753961">
    <property type="component" value="Unassembled WGS sequence"/>
</dbReference>
<dbReference type="Pfam" id="PF00578">
    <property type="entry name" value="AhpC-TSA"/>
    <property type="match status" value="1"/>
</dbReference>
<comment type="caution">
    <text evidence="2">The sequence shown here is derived from an EMBL/GenBank/DDBJ whole genome shotgun (WGS) entry which is preliminary data.</text>
</comment>
<sequence length="197" mass="21994">MKKKTKRNLIEFGVVAVVALTLYLTGLHTEVIGFVQRGLLATGVMNPKIEQAEASVSDSASEKADLNFDLVNEAGETVSMKSFEGKVIFMNIWATWCPPCIAEMPSIQSLYDEVDGPDVEFVMLSVDDDFQKAIDYRKRKGYDFNIYRVKSGLPRMYHSSAIPTTYIIGANGNLEMTHKGMANYGTDKFKNFVLGLR</sequence>
<evidence type="ECO:0000259" key="1">
    <source>
        <dbReference type="PROSITE" id="PS51352"/>
    </source>
</evidence>
<dbReference type="Gene3D" id="3.40.30.10">
    <property type="entry name" value="Glutaredoxin"/>
    <property type="match status" value="1"/>
</dbReference>
<name>A0A953HMN8_9BACT</name>
<dbReference type="EMBL" id="JAHVHU010000008">
    <property type="protein sequence ID" value="MBY5958447.1"/>
    <property type="molecule type" value="Genomic_DNA"/>
</dbReference>
<evidence type="ECO:0000313" key="3">
    <source>
        <dbReference type="Proteomes" id="UP000753961"/>
    </source>
</evidence>
<protein>
    <submittedName>
        <fullName evidence="2">TlpA family protein disulfide reductase</fullName>
    </submittedName>
</protein>
<dbReference type="PANTHER" id="PTHR42852:SF17">
    <property type="entry name" value="THIOREDOXIN-LIKE PROTEIN HI_1115"/>
    <property type="match status" value="1"/>
</dbReference>
<dbReference type="CDD" id="cd02966">
    <property type="entry name" value="TlpA_like_family"/>
    <property type="match status" value="1"/>
</dbReference>
<dbReference type="RefSeq" id="WP_222579982.1">
    <property type="nucleotide sequence ID" value="NZ_JAHVHU010000008.1"/>
</dbReference>
<feature type="domain" description="Thioredoxin" evidence="1">
    <location>
        <begin position="59"/>
        <end position="197"/>
    </location>
</feature>
<dbReference type="SUPFAM" id="SSF52833">
    <property type="entry name" value="Thioredoxin-like"/>
    <property type="match status" value="1"/>
</dbReference>
<accession>A0A953HMN8</accession>
<dbReference type="GO" id="GO:0016491">
    <property type="term" value="F:oxidoreductase activity"/>
    <property type="evidence" value="ECO:0007669"/>
    <property type="project" value="InterPro"/>
</dbReference>